<organism evidence="2">
    <name type="scientific">Eutreptiella gymnastica</name>
    <dbReference type="NCBI Taxonomy" id="73025"/>
    <lineage>
        <taxon>Eukaryota</taxon>
        <taxon>Discoba</taxon>
        <taxon>Euglenozoa</taxon>
        <taxon>Euglenida</taxon>
        <taxon>Spirocuta</taxon>
        <taxon>Euglenophyceae</taxon>
        <taxon>Eutreptiales</taxon>
        <taxon>Eutreptiaceae</taxon>
        <taxon>Eutreptiella</taxon>
    </lineage>
</organism>
<feature type="chain" id="PRO_5030924444" description="Mannosyltransferase" evidence="1">
    <location>
        <begin position="20"/>
        <end position="122"/>
    </location>
</feature>
<sequence length="122" mass="13146">MTVLKALLNVVALIKRQLAEVCLLSVGWLAWCLGRDRGWGTGGSGKGNSRVVWLNAVVDTHFPTLPSFSASFLQFASVAQFGFPLNHGHRNYAHTLCLANHILPLTLMIGIAALSTVLDSTC</sequence>
<evidence type="ECO:0000313" key="2">
    <source>
        <dbReference type="EMBL" id="CAD9035185.1"/>
    </source>
</evidence>
<feature type="signal peptide" evidence="1">
    <location>
        <begin position="1"/>
        <end position="19"/>
    </location>
</feature>
<protein>
    <recommendedName>
        <fullName evidence="3">Mannosyltransferase</fullName>
    </recommendedName>
</protein>
<dbReference type="AlphaFoldDB" id="A0A7S1NQQ7"/>
<gene>
    <name evidence="2" type="ORF">EGYM00392_LOCUS46339</name>
</gene>
<keyword evidence="1" id="KW-0732">Signal</keyword>
<evidence type="ECO:0000256" key="1">
    <source>
        <dbReference type="SAM" id="SignalP"/>
    </source>
</evidence>
<dbReference type="EMBL" id="HBGA01125450">
    <property type="protein sequence ID" value="CAD9035185.1"/>
    <property type="molecule type" value="Transcribed_RNA"/>
</dbReference>
<evidence type="ECO:0008006" key="3">
    <source>
        <dbReference type="Google" id="ProtNLM"/>
    </source>
</evidence>
<proteinExistence type="predicted"/>
<reference evidence="2" key="1">
    <citation type="submission" date="2021-01" db="EMBL/GenBank/DDBJ databases">
        <authorList>
            <person name="Corre E."/>
            <person name="Pelletier E."/>
            <person name="Niang G."/>
            <person name="Scheremetjew M."/>
            <person name="Finn R."/>
            <person name="Kale V."/>
            <person name="Holt S."/>
            <person name="Cochrane G."/>
            <person name="Meng A."/>
            <person name="Brown T."/>
            <person name="Cohen L."/>
        </authorList>
    </citation>
    <scope>NUCLEOTIDE SEQUENCE</scope>
    <source>
        <strain evidence="2">NIES-381</strain>
    </source>
</reference>
<name>A0A7S1NQQ7_9EUGL</name>
<accession>A0A7S1NQQ7</accession>